<dbReference type="Proteomes" id="UP001408789">
    <property type="component" value="Unassembled WGS sequence"/>
</dbReference>
<name>A0AAP0H021_9ASTR</name>
<dbReference type="Pfam" id="PF00464">
    <property type="entry name" value="SHMT"/>
    <property type="match status" value="1"/>
</dbReference>
<feature type="compositionally biased region" description="Polar residues" evidence="4">
    <location>
        <begin position="7"/>
        <end position="20"/>
    </location>
</feature>
<evidence type="ECO:0000313" key="7">
    <source>
        <dbReference type="Proteomes" id="UP001408789"/>
    </source>
</evidence>
<evidence type="ECO:0000256" key="3">
    <source>
        <dbReference type="ARBA" id="ARBA00022898"/>
    </source>
</evidence>
<evidence type="ECO:0000256" key="1">
    <source>
        <dbReference type="ARBA" id="ARBA00001528"/>
    </source>
</evidence>
<feature type="region of interest" description="Disordered" evidence="4">
    <location>
        <begin position="1"/>
        <end position="27"/>
    </location>
</feature>
<dbReference type="EMBL" id="JBCNJP010000013">
    <property type="protein sequence ID" value="KAK9069703.1"/>
    <property type="molecule type" value="Genomic_DNA"/>
</dbReference>
<dbReference type="InterPro" id="IPR039429">
    <property type="entry name" value="SHMT-like_dom"/>
</dbReference>
<evidence type="ECO:0000313" key="6">
    <source>
        <dbReference type="EMBL" id="KAK9069703.1"/>
    </source>
</evidence>
<accession>A0AAP0H021</accession>
<dbReference type="GO" id="GO:0019264">
    <property type="term" value="P:glycine biosynthetic process from serine"/>
    <property type="evidence" value="ECO:0007669"/>
    <property type="project" value="TreeGrafter"/>
</dbReference>
<dbReference type="GO" id="GO:0004372">
    <property type="term" value="F:glycine hydroxymethyltransferase activity"/>
    <property type="evidence" value="ECO:0007669"/>
    <property type="project" value="UniProtKB-EC"/>
</dbReference>
<dbReference type="InterPro" id="IPR015421">
    <property type="entry name" value="PyrdxlP-dep_Trfase_major"/>
</dbReference>
<keyword evidence="7" id="KW-1185">Reference proteome</keyword>
<evidence type="ECO:0000259" key="5">
    <source>
        <dbReference type="Pfam" id="PF00464"/>
    </source>
</evidence>
<evidence type="ECO:0000256" key="2">
    <source>
        <dbReference type="ARBA" id="ARBA00001933"/>
    </source>
</evidence>
<dbReference type="AlphaFoldDB" id="A0AAP0H021"/>
<reference evidence="6 7" key="1">
    <citation type="submission" date="2024-04" db="EMBL/GenBank/DDBJ databases">
        <title>The reference genome of an endangered Asteraceae, Deinandra increscens subsp. villosa, native to the Central Coast of California.</title>
        <authorList>
            <person name="Guilliams M."/>
            <person name="Hasenstab-Lehman K."/>
            <person name="Meyer R."/>
            <person name="Mcevoy S."/>
        </authorList>
    </citation>
    <scope>NUCLEOTIDE SEQUENCE [LARGE SCALE GENOMIC DNA]</scope>
    <source>
        <tissue evidence="6">Leaf</tissue>
    </source>
</reference>
<evidence type="ECO:0000256" key="4">
    <source>
        <dbReference type="SAM" id="MobiDB-lite"/>
    </source>
</evidence>
<dbReference type="GO" id="GO:0030170">
    <property type="term" value="F:pyridoxal phosphate binding"/>
    <property type="evidence" value="ECO:0007669"/>
    <property type="project" value="TreeGrafter"/>
</dbReference>
<comment type="caution">
    <text evidence="6">The sequence shown here is derived from an EMBL/GenBank/DDBJ whole genome shotgun (WGS) entry which is preliminary data.</text>
</comment>
<dbReference type="PANTHER" id="PTHR11680:SF35">
    <property type="entry name" value="SERINE HYDROXYMETHYLTRANSFERASE 1"/>
    <property type="match status" value="1"/>
</dbReference>
<gene>
    <name evidence="6" type="ORF">SSX86_011607</name>
</gene>
<dbReference type="GO" id="GO:0046653">
    <property type="term" value="P:tetrahydrofolate metabolic process"/>
    <property type="evidence" value="ECO:0007669"/>
    <property type="project" value="TreeGrafter"/>
</dbReference>
<keyword evidence="3" id="KW-0663">Pyridoxal phosphate</keyword>
<organism evidence="6 7">
    <name type="scientific">Deinandra increscens subsp. villosa</name>
    <dbReference type="NCBI Taxonomy" id="3103831"/>
    <lineage>
        <taxon>Eukaryota</taxon>
        <taxon>Viridiplantae</taxon>
        <taxon>Streptophyta</taxon>
        <taxon>Embryophyta</taxon>
        <taxon>Tracheophyta</taxon>
        <taxon>Spermatophyta</taxon>
        <taxon>Magnoliopsida</taxon>
        <taxon>eudicotyledons</taxon>
        <taxon>Gunneridae</taxon>
        <taxon>Pentapetalae</taxon>
        <taxon>asterids</taxon>
        <taxon>campanulids</taxon>
        <taxon>Asterales</taxon>
        <taxon>Asteraceae</taxon>
        <taxon>Asteroideae</taxon>
        <taxon>Heliantheae alliance</taxon>
        <taxon>Madieae</taxon>
        <taxon>Madiinae</taxon>
        <taxon>Deinandra</taxon>
    </lineage>
</organism>
<sequence length="183" mass="20454">MGMALGATQTETELTGSNKCRTTEKQQKLIKEEEIEVPMSKEPLKMNIDMAPTDLASTNETDVNMQDALVTENGAQDTDDSHVQIQAGAKIKSIRDMEVDRAIVKQKEITNSTMAEEVADPFEYCYVVTMTTHKSLRGPRVGMIFYRKGLKPSKKGQPEDVVGEDPYSFWMLQTPILEPDGIH</sequence>
<dbReference type="InterPro" id="IPR015424">
    <property type="entry name" value="PyrdxlP-dep_Trfase"/>
</dbReference>
<dbReference type="Gene3D" id="3.40.640.10">
    <property type="entry name" value="Type I PLP-dependent aspartate aminotransferase-like (Major domain)"/>
    <property type="match status" value="1"/>
</dbReference>
<dbReference type="GO" id="GO:0005739">
    <property type="term" value="C:mitochondrion"/>
    <property type="evidence" value="ECO:0007669"/>
    <property type="project" value="TreeGrafter"/>
</dbReference>
<comment type="catalytic activity">
    <reaction evidence="1">
        <text>(6R)-5,10-methylene-5,6,7,8-tetrahydrofolate + glycine + H2O = (6S)-5,6,7,8-tetrahydrofolate + L-serine</text>
        <dbReference type="Rhea" id="RHEA:15481"/>
        <dbReference type="ChEBI" id="CHEBI:15377"/>
        <dbReference type="ChEBI" id="CHEBI:15636"/>
        <dbReference type="ChEBI" id="CHEBI:33384"/>
        <dbReference type="ChEBI" id="CHEBI:57305"/>
        <dbReference type="ChEBI" id="CHEBI:57453"/>
        <dbReference type="EC" id="2.1.2.1"/>
    </reaction>
</comment>
<dbReference type="InterPro" id="IPR049943">
    <property type="entry name" value="Ser_HO-MeTrfase-like"/>
</dbReference>
<protein>
    <recommendedName>
        <fullName evidence="5">Serine hydroxymethyltransferase-like domain-containing protein</fullName>
    </recommendedName>
</protein>
<feature type="domain" description="Serine hydroxymethyltransferase-like" evidence="5">
    <location>
        <begin position="90"/>
        <end position="155"/>
    </location>
</feature>
<dbReference type="PANTHER" id="PTHR11680">
    <property type="entry name" value="SERINE HYDROXYMETHYLTRANSFERASE"/>
    <property type="match status" value="1"/>
</dbReference>
<proteinExistence type="predicted"/>
<comment type="cofactor">
    <cofactor evidence="2">
        <name>pyridoxal 5'-phosphate</name>
        <dbReference type="ChEBI" id="CHEBI:597326"/>
    </cofactor>
</comment>
<dbReference type="SUPFAM" id="SSF53383">
    <property type="entry name" value="PLP-dependent transferases"/>
    <property type="match status" value="1"/>
</dbReference>